<sequence length="60" mass="6871">MHNNLREISGFFIRVESCSIQHQVDYGDDITLLLLILVAWSNDLIDSNGMFNTVLIPSKY</sequence>
<reference evidence="2" key="2">
    <citation type="journal article" date="2016" name="Sci. Rep.">
        <title>Dictyocaulus viviparus genome, variome and transcriptome elucidate lungworm biology and support future intervention.</title>
        <authorList>
            <person name="McNulty S.N."/>
            <person name="Strube C."/>
            <person name="Rosa B.A."/>
            <person name="Martin J.C."/>
            <person name="Tyagi R."/>
            <person name="Choi Y.J."/>
            <person name="Wang Q."/>
            <person name="Hallsworth Pepin K."/>
            <person name="Zhang X."/>
            <person name="Ozersky P."/>
            <person name="Wilson R.K."/>
            <person name="Sternberg P.W."/>
            <person name="Gasser R.B."/>
            <person name="Mitreva M."/>
        </authorList>
    </citation>
    <scope>NUCLEOTIDE SEQUENCE [LARGE SCALE GENOMIC DNA]</scope>
    <source>
        <strain evidence="2">HannoverDv2000</strain>
    </source>
</reference>
<proteinExistence type="predicted"/>
<accession>A0A0D8Y5R2</accession>
<dbReference type="Proteomes" id="UP000053766">
    <property type="component" value="Unassembled WGS sequence"/>
</dbReference>
<name>A0A0D8Y5R2_DICVI</name>
<protein>
    <submittedName>
        <fullName evidence="1">Uncharacterized protein</fullName>
    </submittedName>
</protein>
<reference evidence="1 2" key="1">
    <citation type="submission" date="2013-11" db="EMBL/GenBank/DDBJ databases">
        <title>Draft genome of the bovine lungworm Dictyocaulus viviparus.</title>
        <authorList>
            <person name="Mitreva M."/>
        </authorList>
    </citation>
    <scope>NUCLEOTIDE SEQUENCE [LARGE SCALE GENOMIC DNA]</scope>
    <source>
        <strain evidence="1 2">HannoverDv2000</strain>
    </source>
</reference>
<dbReference type="AlphaFoldDB" id="A0A0D8Y5R2"/>
<organism evidence="1 2">
    <name type="scientific">Dictyocaulus viviparus</name>
    <name type="common">Bovine lungworm</name>
    <dbReference type="NCBI Taxonomy" id="29172"/>
    <lineage>
        <taxon>Eukaryota</taxon>
        <taxon>Metazoa</taxon>
        <taxon>Ecdysozoa</taxon>
        <taxon>Nematoda</taxon>
        <taxon>Chromadorea</taxon>
        <taxon>Rhabditida</taxon>
        <taxon>Rhabditina</taxon>
        <taxon>Rhabditomorpha</taxon>
        <taxon>Strongyloidea</taxon>
        <taxon>Metastrongylidae</taxon>
        <taxon>Dictyocaulus</taxon>
    </lineage>
</organism>
<evidence type="ECO:0000313" key="1">
    <source>
        <dbReference type="EMBL" id="KJH51537.1"/>
    </source>
</evidence>
<dbReference type="EMBL" id="KN716181">
    <property type="protein sequence ID" value="KJH51537.1"/>
    <property type="molecule type" value="Genomic_DNA"/>
</dbReference>
<keyword evidence="2" id="KW-1185">Reference proteome</keyword>
<gene>
    <name evidence="1" type="ORF">DICVIV_02274</name>
</gene>
<evidence type="ECO:0000313" key="2">
    <source>
        <dbReference type="Proteomes" id="UP000053766"/>
    </source>
</evidence>